<dbReference type="Gene3D" id="2.160.20.60">
    <property type="entry name" value="Glutamate synthase, alpha subunit, C-terminal domain"/>
    <property type="match status" value="2"/>
</dbReference>
<dbReference type="STRING" id="1429043.X474_20290"/>
<evidence type="ECO:0000313" key="2">
    <source>
        <dbReference type="Proteomes" id="UP000032233"/>
    </source>
</evidence>
<name>A0A0D2HNJ0_9BACT</name>
<dbReference type="InterPro" id="IPR017550">
    <property type="entry name" value="Formylmethanofuran_DH_suC"/>
</dbReference>
<dbReference type="AlphaFoldDB" id="A0A0D2HNJ0"/>
<proteinExistence type="predicted"/>
<protein>
    <submittedName>
        <fullName evidence="1">Tungsten-containing formylmethanofuran dehydrogenase 2 subunit C</fullName>
    </submittedName>
</protein>
<dbReference type="Proteomes" id="UP000032233">
    <property type="component" value="Unassembled WGS sequence"/>
</dbReference>
<sequence>MPLEAENINCDNFADTTIDEIKNLTVFQGRQKACIGDFFEITGEPSDKVMIEGDLRNVKRIGQNMTRGFLWVKGDTGPHLGAYMTGGVIYVDGSVGDYAGAHMKEGRIWITGDAGNFLGSAYPGETKGVNKGAIVVLGNAGSDSAIRMRRGVIVVKGDLGDFAGQAMLAGTVFCFGKLGDRAGAANKRGSIVALGGKPVFLPTYHYDCTYRPTILGVLFRRLRDWGLEVSEEAVNGYFERYTGDLNILSKGEILVLK</sequence>
<dbReference type="NCBIfam" id="TIGR03122">
    <property type="entry name" value="one_C_dehyd_C"/>
    <property type="match status" value="1"/>
</dbReference>
<dbReference type="InParanoid" id="A0A0D2HNJ0"/>
<dbReference type="GO" id="GO:0015948">
    <property type="term" value="P:methanogenesis"/>
    <property type="evidence" value="ECO:0007669"/>
    <property type="project" value="InterPro"/>
</dbReference>
<reference evidence="1 2" key="1">
    <citation type="submission" date="2013-11" db="EMBL/GenBank/DDBJ databases">
        <title>Metagenomic analysis of a methanogenic consortium involved in long chain n-alkane degradation.</title>
        <authorList>
            <person name="Davidova I.A."/>
            <person name="Callaghan A.V."/>
            <person name="Wawrik B."/>
            <person name="Pruitt S."/>
            <person name="Marks C."/>
            <person name="Duncan K.E."/>
            <person name="Suflita J.M."/>
        </authorList>
    </citation>
    <scope>NUCLEOTIDE SEQUENCE [LARGE SCALE GENOMIC DNA]</scope>
    <source>
        <strain evidence="1 2">SPR</strain>
    </source>
</reference>
<dbReference type="SUPFAM" id="SSF69336">
    <property type="entry name" value="Alpha subunit of glutamate synthase, C-terminal domain"/>
    <property type="match status" value="1"/>
</dbReference>
<dbReference type="GO" id="GO:0046914">
    <property type="term" value="F:transition metal ion binding"/>
    <property type="evidence" value="ECO:0007669"/>
    <property type="project" value="InterPro"/>
</dbReference>
<organism evidence="1 2">
    <name type="scientific">Dethiosulfatarculus sandiegensis</name>
    <dbReference type="NCBI Taxonomy" id="1429043"/>
    <lineage>
        <taxon>Bacteria</taxon>
        <taxon>Pseudomonadati</taxon>
        <taxon>Thermodesulfobacteriota</taxon>
        <taxon>Desulfarculia</taxon>
        <taxon>Desulfarculales</taxon>
        <taxon>Desulfarculaceae</taxon>
        <taxon>Dethiosulfatarculus</taxon>
    </lineage>
</organism>
<dbReference type="PANTHER" id="PTHR39673:SF5">
    <property type="entry name" value="TUNGSTEN-CONTAINING FORMYLMETHANOFURAN DEHYDROGENASE 2 SUBUNIT C"/>
    <property type="match status" value="1"/>
</dbReference>
<dbReference type="InterPro" id="IPR036485">
    <property type="entry name" value="Glu_synth_asu_C_sf"/>
</dbReference>
<evidence type="ECO:0000313" key="1">
    <source>
        <dbReference type="EMBL" id="KIX12133.1"/>
    </source>
</evidence>
<accession>A0A0D2HNJ0</accession>
<comment type="caution">
    <text evidence="1">The sequence shown here is derived from an EMBL/GenBank/DDBJ whole genome shotgun (WGS) entry which is preliminary data.</text>
</comment>
<dbReference type="EMBL" id="AZAC01000034">
    <property type="protein sequence ID" value="KIX12133.1"/>
    <property type="molecule type" value="Genomic_DNA"/>
</dbReference>
<gene>
    <name evidence="1" type="ORF">X474_20290</name>
</gene>
<dbReference type="PANTHER" id="PTHR39673">
    <property type="entry name" value="TUNGSTEN FORMYLMETHANOFURAN DEHYDROGENASE, SUBUNIT C (FWDC)"/>
    <property type="match status" value="1"/>
</dbReference>
<dbReference type="GO" id="GO:0018493">
    <property type="term" value="F:formylmethanofuran dehydrogenase activity"/>
    <property type="evidence" value="ECO:0007669"/>
    <property type="project" value="InterPro"/>
</dbReference>
<keyword evidence="2" id="KW-1185">Reference proteome</keyword>